<dbReference type="RefSeq" id="WP_316436702.1">
    <property type="nucleotide sequence ID" value="NZ_CP053587.1"/>
</dbReference>
<feature type="transmembrane region" description="Helical" evidence="11">
    <location>
        <begin position="254"/>
        <end position="273"/>
    </location>
</feature>
<keyword evidence="9 11" id="KW-1133">Transmembrane helix</keyword>
<proteinExistence type="inferred from homology"/>
<dbReference type="PROSITE" id="PS00154">
    <property type="entry name" value="ATPASE_E1_E2"/>
    <property type="match status" value="1"/>
</dbReference>
<dbReference type="PRINTS" id="PR00120">
    <property type="entry name" value="HATPASE"/>
</dbReference>
<dbReference type="FunFam" id="3.40.50.1000:FF:000001">
    <property type="entry name" value="Phospholipid-transporting ATPase IC"/>
    <property type="match status" value="1"/>
</dbReference>
<feature type="transmembrane region" description="Helical" evidence="11">
    <location>
        <begin position="63"/>
        <end position="82"/>
    </location>
</feature>
<dbReference type="GO" id="GO:0006883">
    <property type="term" value="P:intracellular sodium ion homeostasis"/>
    <property type="evidence" value="ECO:0007669"/>
    <property type="project" value="TreeGrafter"/>
</dbReference>
<dbReference type="SMART" id="SM00831">
    <property type="entry name" value="Cation_ATPase_N"/>
    <property type="match status" value="1"/>
</dbReference>
<dbReference type="InterPro" id="IPR059000">
    <property type="entry name" value="ATPase_P-type_domA"/>
</dbReference>
<keyword evidence="5" id="KW-0547">Nucleotide-binding</keyword>
<dbReference type="GO" id="GO:0005886">
    <property type="term" value="C:plasma membrane"/>
    <property type="evidence" value="ECO:0007669"/>
    <property type="project" value="TreeGrafter"/>
</dbReference>
<dbReference type="FunFam" id="2.70.150.10:FF:000160">
    <property type="entry name" value="Sarcoplasmic/endoplasmic reticulum calcium ATPase 1"/>
    <property type="match status" value="1"/>
</dbReference>
<dbReference type="InterPro" id="IPR004014">
    <property type="entry name" value="ATPase_P-typ_cation-transptr_N"/>
</dbReference>
<dbReference type="SFLD" id="SFLDG00002">
    <property type="entry name" value="C1.7:_P-type_atpase_like"/>
    <property type="match status" value="1"/>
</dbReference>
<accession>A0AA96WL44</accession>
<comment type="similarity">
    <text evidence="2">Belongs to the cation transport ATPase (P-type) (TC 3.A.3) family. Type IIA subfamily.</text>
</comment>
<comment type="subcellular location">
    <subcellularLocation>
        <location evidence="1">Endomembrane system</location>
        <topology evidence="1">Multi-pass membrane protein</topology>
    </subcellularLocation>
</comment>
<feature type="transmembrane region" description="Helical" evidence="11">
    <location>
        <begin position="886"/>
        <end position="908"/>
    </location>
</feature>
<reference evidence="13" key="1">
    <citation type="submission" date="2020-05" db="EMBL/GenBank/DDBJ databases">
        <authorList>
            <person name="Zhu T."/>
            <person name="Keshari N."/>
            <person name="Lu X."/>
        </authorList>
    </citation>
    <scope>NUCLEOTIDE SEQUENCE</scope>
    <source>
        <strain evidence="13">NK1-12</strain>
    </source>
</reference>
<dbReference type="InterPro" id="IPR018303">
    <property type="entry name" value="ATPase_P-typ_P_site"/>
</dbReference>
<keyword evidence="6" id="KW-0067">ATP-binding</keyword>
<name>A0AA96WL44_9CYAN</name>
<dbReference type="GO" id="GO:0016887">
    <property type="term" value="F:ATP hydrolysis activity"/>
    <property type="evidence" value="ECO:0007669"/>
    <property type="project" value="InterPro"/>
</dbReference>
<protein>
    <submittedName>
        <fullName evidence="13">Cation-transporting P-type ATPase</fullName>
    </submittedName>
</protein>
<gene>
    <name evidence="13" type="ORF">HJG54_29675</name>
</gene>
<evidence type="ECO:0000256" key="1">
    <source>
        <dbReference type="ARBA" id="ARBA00004127"/>
    </source>
</evidence>
<dbReference type="GO" id="GO:0005391">
    <property type="term" value="F:P-type sodium:potassium-exchanging transporter activity"/>
    <property type="evidence" value="ECO:0007669"/>
    <property type="project" value="TreeGrafter"/>
</dbReference>
<dbReference type="Pfam" id="PF13246">
    <property type="entry name" value="Cation_ATPase"/>
    <property type="match status" value="2"/>
</dbReference>
<evidence type="ECO:0000313" key="13">
    <source>
        <dbReference type="EMBL" id="WNZ27085.1"/>
    </source>
</evidence>
<dbReference type="GO" id="GO:0012505">
    <property type="term" value="C:endomembrane system"/>
    <property type="evidence" value="ECO:0007669"/>
    <property type="project" value="UniProtKB-SubCell"/>
</dbReference>
<dbReference type="InterPro" id="IPR050510">
    <property type="entry name" value="Cation_transp_ATPase_P-type"/>
</dbReference>
<dbReference type="InterPro" id="IPR044492">
    <property type="entry name" value="P_typ_ATPase_HD_dom"/>
</dbReference>
<feature type="transmembrane region" description="Helical" evidence="11">
    <location>
        <begin position="285"/>
        <end position="309"/>
    </location>
</feature>
<dbReference type="SUPFAM" id="SSF81665">
    <property type="entry name" value="Calcium ATPase, transmembrane domain M"/>
    <property type="match status" value="1"/>
</dbReference>
<evidence type="ECO:0000256" key="11">
    <source>
        <dbReference type="SAM" id="Phobius"/>
    </source>
</evidence>
<dbReference type="SUPFAM" id="SSF56784">
    <property type="entry name" value="HAD-like"/>
    <property type="match status" value="1"/>
</dbReference>
<dbReference type="InterPro" id="IPR008250">
    <property type="entry name" value="ATPase_P-typ_transduc_dom_A_sf"/>
</dbReference>
<feature type="transmembrane region" description="Helical" evidence="11">
    <location>
        <begin position="741"/>
        <end position="763"/>
    </location>
</feature>
<dbReference type="SUPFAM" id="SSF81653">
    <property type="entry name" value="Calcium ATPase, transduction domain A"/>
    <property type="match status" value="1"/>
</dbReference>
<evidence type="ECO:0000256" key="5">
    <source>
        <dbReference type="ARBA" id="ARBA00022741"/>
    </source>
</evidence>
<evidence type="ECO:0000256" key="4">
    <source>
        <dbReference type="ARBA" id="ARBA00022692"/>
    </source>
</evidence>
<evidence type="ECO:0000256" key="3">
    <source>
        <dbReference type="ARBA" id="ARBA00022553"/>
    </source>
</evidence>
<dbReference type="PRINTS" id="PR00119">
    <property type="entry name" value="CATATPASE"/>
</dbReference>
<feature type="transmembrane region" description="Helical" evidence="11">
    <location>
        <begin position="845"/>
        <end position="865"/>
    </location>
</feature>
<dbReference type="Pfam" id="PF00690">
    <property type="entry name" value="Cation_ATPase_N"/>
    <property type="match status" value="1"/>
</dbReference>
<evidence type="ECO:0000256" key="8">
    <source>
        <dbReference type="ARBA" id="ARBA00022967"/>
    </source>
</evidence>
<evidence type="ECO:0000256" key="9">
    <source>
        <dbReference type="ARBA" id="ARBA00022989"/>
    </source>
</evidence>
<dbReference type="Gene3D" id="3.40.1110.10">
    <property type="entry name" value="Calcium-transporting ATPase, cytoplasmic domain N"/>
    <property type="match status" value="1"/>
</dbReference>
<dbReference type="InterPro" id="IPR001757">
    <property type="entry name" value="P_typ_ATPase"/>
</dbReference>
<dbReference type="InterPro" id="IPR023214">
    <property type="entry name" value="HAD_sf"/>
</dbReference>
<dbReference type="NCBIfam" id="TIGR01494">
    <property type="entry name" value="ATPase_P-type"/>
    <property type="match status" value="2"/>
</dbReference>
<feature type="transmembrane region" description="Helical" evidence="11">
    <location>
        <begin position="814"/>
        <end position="833"/>
    </location>
</feature>
<dbReference type="InterPro" id="IPR023298">
    <property type="entry name" value="ATPase_P-typ_TM_dom_sf"/>
</dbReference>
<keyword evidence="8" id="KW-1278">Translocase</keyword>
<dbReference type="InterPro" id="IPR036412">
    <property type="entry name" value="HAD-like_sf"/>
</dbReference>
<sequence>MQAQETKAIFNQPWHELSEQELVQRLNTHLTKGLTSAEVQTRRQQFGANELTAKSGTHPILRFLLQFHQPLLYILLVAGAIKAFLAEWVNAGVIWGVTVINAIIGFVQESKAENAIAALASSVQTDATVVREGVKQQIASTELVPGDLVLLASGDKVPADLRLIQVKNLQINESALTGESLAVSKTTAILAAETPLAERTNMAYAGSFVTAGQGRGMVVAIGDQTETGRISQLIDQRTNLSTPLTRKFDQFSRILLYIILAVAAFTFVVGLGYGNSWVTMFEAAVALAVSAIPEGLPAVVTITLAIGVSRMARRHVIVRKLPAVETMGSTTVICSDKTGTLTENQMTVQAIYAGGESYRVTGSGYDPKGEISAPHHSHERAAADPNSDFNANPALQACLIAGLLCNDSHLTVKDGFWSVVGDPTEGALLTVANKAGLNREELETQQPRLDSIPFESEYQYMATLHRGGRESGVRLPRASADGRWEAEGRNQENGAIQLSQSLNTIYVKGSVEAILQRCRQGMDQDGQLVGLDPAEVHRQVDQMAAQGLRVLAFASKSVPTTQDAIDHPDVASDLVFLGLQGMIDPPRAEAIRAVRACQTAGVQVKMITGDHAATAAAIAHQMGIQKHGDVKALTGQELAQLNDSELPTVVEDRVVFARVAPEQKLRLVEALQAKGEVVAMTGDGVNDAPALRQADIGIAMGRAGTEVAKEAADMILTDDNFASIEAAVEEGRTVYRNLLKAIAFILPVNGGESMTILISVLLARELPILALQVLWLNMVNSIAMTVPLAFEPKSERVMQRPPRHPNQPLLSANLLKRILVISVFNWILIFGMFEWIRQTTGEVDLARTMAIQALVAGRIFYLLSISQIGRAMAARLRGQAVCIRDAGAIGLGIIATVMLQVIFSQWSVMNALFSTAPLNSMQWLICLAAGLPMLLIAAGVNRFDPLD</sequence>
<dbReference type="InterPro" id="IPR006068">
    <property type="entry name" value="ATPase_P-typ_cation-transptr_C"/>
</dbReference>
<keyword evidence="3" id="KW-0597">Phosphoprotein</keyword>
<feature type="transmembrane region" description="Helical" evidence="11">
    <location>
        <begin position="769"/>
        <end position="790"/>
    </location>
</feature>
<feature type="transmembrane region" description="Helical" evidence="11">
    <location>
        <begin position="920"/>
        <end position="940"/>
    </location>
</feature>
<evidence type="ECO:0000256" key="10">
    <source>
        <dbReference type="ARBA" id="ARBA00023136"/>
    </source>
</evidence>
<dbReference type="SFLD" id="SFLDS00003">
    <property type="entry name" value="Haloacid_Dehalogenase"/>
    <property type="match status" value="1"/>
</dbReference>
<dbReference type="Pfam" id="PF00689">
    <property type="entry name" value="Cation_ATPase_C"/>
    <property type="match status" value="1"/>
</dbReference>
<dbReference type="Gene3D" id="3.40.50.1000">
    <property type="entry name" value="HAD superfamily/HAD-like"/>
    <property type="match status" value="1"/>
</dbReference>
<dbReference type="SFLD" id="SFLDF00027">
    <property type="entry name" value="p-type_atpase"/>
    <property type="match status" value="1"/>
</dbReference>
<evidence type="ECO:0000256" key="2">
    <source>
        <dbReference type="ARBA" id="ARBA00005675"/>
    </source>
</evidence>
<dbReference type="SUPFAM" id="SSF81660">
    <property type="entry name" value="Metal cation-transporting ATPase, ATP-binding domain N"/>
    <property type="match status" value="1"/>
</dbReference>
<dbReference type="PANTHER" id="PTHR43294:SF20">
    <property type="entry name" value="P-TYPE ATPASE"/>
    <property type="match status" value="1"/>
</dbReference>
<evidence type="ECO:0000256" key="6">
    <source>
        <dbReference type="ARBA" id="ARBA00022840"/>
    </source>
</evidence>
<dbReference type="GO" id="GO:0036376">
    <property type="term" value="P:sodium ion export across plasma membrane"/>
    <property type="evidence" value="ECO:0007669"/>
    <property type="project" value="TreeGrafter"/>
</dbReference>
<dbReference type="PANTHER" id="PTHR43294">
    <property type="entry name" value="SODIUM/POTASSIUM-TRANSPORTING ATPASE SUBUNIT ALPHA"/>
    <property type="match status" value="1"/>
</dbReference>
<dbReference type="InterPro" id="IPR023299">
    <property type="entry name" value="ATPase_P-typ_cyto_dom_N"/>
</dbReference>
<feature type="domain" description="Cation-transporting P-type ATPase N-terminal" evidence="12">
    <location>
        <begin position="13"/>
        <end position="87"/>
    </location>
</feature>
<dbReference type="FunFam" id="3.40.50.1000:FF:000028">
    <property type="entry name" value="Calcium-transporting P-type ATPase, putative"/>
    <property type="match status" value="1"/>
</dbReference>
<dbReference type="AlphaFoldDB" id="A0AA96WL44"/>
<feature type="transmembrane region" description="Helical" evidence="11">
    <location>
        <begin position="88"/>
        <end position="107"/>
    </location>
</feature>
<keyword evidence="10 11" id="KW-0472">Membrane</keyword>
<dbReference type="EMBL" id="CP053587">
    <property type="protein sequence ID" value="WNZ27085.1"/>
    <property type="molecule type" value="Genomic_DNA"/>
</dbReference>
<dbReference type="GO" id="GO:1902600">
    <property type="term" value="P:proton transmembrane transport"/>
    <property type="evidence" value="ECO:0007669"/>
    <property type="project" value="TreeGrafter"/>
</dbReference>
<dbReference type="GO" id="GO:0030007">
    <property type="term" value="P:intracellular potassium ion homeostasis"/>
    <property type="evidence" value="ECO:0007669"/>
    <property type="project" value="TreeGrafter"/>
</dbReference>
<dbReference type="GO" id="GO:1990573">
    <property type="term" value="P:potassium ion import across plasma membrane"/>
    <property type="evidence" value="ECO:0007669"/>
    <property type="project" value="TreeGrafter"/>
</dbReference>
<keyword evidence="7" id="KW-0460">Magnesium</keyword>
<dbReference type="GO" id="GO:0005524">
    <property type="term" value="F:ATP binding"/>
    <property type="evidence" value="ECO:0007669"/>
    <property type="project" value="UniProtKB-KW"/>
</dbReference>
<evidence type="ECO:0000256" key="7">
    <source>
        <dbReference type="ARBA" id="ARBA00022842"/>
    </source>
</evidence>
<dbReference type="CDD" id="cd02080">
    <property type="entry name" value="P-type_ATPase_cation"/>
    <property type="match status" value="1"/>
</dbReference>
<dbReference type="Pfam" id="PF00122">
    <property type="entry name" value="E1-E2_ATPase"/>
    <property type="match status" value="1"/>
</dbReference>
<keyword evidence="4 11" id="KW-0812">Transmembrane</keyword>
<dbReference type="Gene3D" id="2.70.150.10">
    <property type="entry name" value="Calcium-transporting ATPase, cytoplasmic transduction domain A"/>
    <property type="match status" value="1"/>
</dbReference>
<dbReference type="Gene3D" id="1.20.1110.10">
    <property type="entry name" value="Calcium-transporting ATPase, transmembrane domain"/>
    <property type="match status" value="1"/>
</dbReference>
<evidence type="ECO:0000259" key="12">
    <source>
        <dbReference type="SMART" id="SM00831"/>
    </source>
</evidence>
<dbReference type="Pfam" id="PF08282">
    <property type="entry name" value="Hydrolase_3"/>
    <property type="match status" value="1"/>
</dbReference>
<organism evidence="13">
    <name type="scientific">Leptolyngbya sp. NK1-12</name>
    <dbReference type="NCBI Taxonomy" id="2547451"/>
    <lineage>
        <taxon>Bacteria</taxon>
        <taxon>Bacillati</taxon>
        <taxon>Cyanobacteriota</taxon>
        <taxon>Cyanophyceae</taxon>
        <taxon>Leptolyngbyales</taxon>
        <taxon>Leptolyngbyaceae</taxon>
        <taxon>Leptolyngbya group</taxon>
        <taxon>Leptolyngbya</taxon>
    </lineage>
</organism>